<comment type="caution">
    <text evidence="3">The sequence shown here is derived from an EMBL/GenBank/DDBJ whole genome shotgun (WGS) entry which is preliminary data.</text>
</comment>
<proteinExistence type="predicted"/>
<dbReference type="EMBL" id="MFHI01000034">
    <property type="protein sequence ID" value="OGF77840.1"/>
    <property type="molecule type" value="Genomic_DNA"/>
</dbReference>
<evidence type="ECO:0000256" key="1">
    <source>
        <dbReference type="ARBA" id="ARBA00022823"/>
    </source>
</evidence>
<dbReference type="CDD" id="cd06849">
    <property type="entry name" value="lipoyl_domain"/>
    <property type="match status" value="1"/>
</dbReference>
<evidence type="ECO:0000259" key="2">
    <source>
        <dbReference type="PROSITE" id="PS50968"/>
    </source>
</evidence>
<dbReference type="InterPro" id="IPR011053">
    <property type="entry name" value="Single_hybrid_motif"/>
</dbReference>
<keyword evidence="1" id="KW-0450">Lipoyl</keyword>
<dbReference type="Proteomes" id="UP000178425">
    <property type="component" value="Unassembled WGS sequence"/>
</dbReference>
<dbReference type="Pfam" id="PF00364">
    <property type="entry name" value="Biotin_lipoyl"/>
    <property type="match status" value="1"/>
</dbReference>
<accession>A0A1F5WQE6</accession>
<name>A0A1F5WQE6_9BACT</name>
<protein>
    <recommendedName>
        <fullName evidence="2">Lipoyl-binding domain-containing protein</fullName>
    </recommendedName>
</protein>
<dbReference type="SUPFAM" id="SSF51230">
    <property type="entry name" value="Single hybrid motif"/>
    <property type="match status" value="1"/>
</dbReference>
<reference evidence="3 4" key="1">
    <citation type="journal article" date="2016" name="Nat. Commun.">
        <title>Thousands of microbial genomes shed light on interconnected biogeochemical processes in an aquifer system.</title>
        <authorList>
            <person name="Anantharaman K."/>
            <person name="Brown C.T."/>
            <person name="Hug L.A."/>
            <person name="Sharon I."/>
            <person name="Castelle C.J."/>
            <person name="Probst A.J."/>
            <person name="Thomas B.C."/>
            <person name="Singh A."/>
            <person name="Wilkins M.J."/>
            <person name="Karaoz U."/>
            <person name="Brodie E.L."/>
            <person name="Williams K.H."/>
            <person name="Hubbard S.S."/>
            <person name="Banfield J.F."/>
        </authorList>
    </citation>
    <scope>NUCLEOTIDE SEQUENCE [LARGE SCALE GENOMIC DNA]</scope>
</reference>
<evidence type="ECO:0000313" key="4">
    <source>
        <dbReference type="Proteomes" id="UP000178425"/>
    </source>
</evidence>
<dbReference type="AlphaFoldDB" id="A0A1F5WQE6"/>
<gene>
    <name evidence="3" type="ORF">A2W54_03495</name>
</gene>
<dbReference type="PROSITE" id="PS00189">
    <property type="entry name" value="LIPOYL"/>
    <property type="match status" value="1"/>
</dbReference>
<sequence>MGKKIEIKAEWQDSSEGKEEQEFELVDLLVGIGSNVKKDETIAIVETAKAAVEIYSSATGEIVEILMKVGDKAKYDAVICIIEEK</sequence>
<dbReference type="PROSITE" id="PS50968">
    <property type="entry name" value="BIOTINYL_LIPOYL"/>
    <property type="match status" value="1"/>
</dbReference>
<feature type="domain" description="Lipoyl-binding" evidence="2">
    <location>
        <begin position="4"/>
        <end position="83"/>
    </location>
</feature>
<organism evidence="3 4">
    <name type="scientific">Candidatus Giovannonibacteria bacterium RIFCSPHIGHO2_02_43_13</name>
    <dbReference type="NCBI Taxonomy" id="1798330"/>
    <lineage>
        <taxon>Bacteria</taxon>
        <taxon>Candidatus Giovannoniibacteriota</taxon>
    </lineage>
</organism>
<dbReference type="Gene3D" id="2.40.50.100">
    <property type="match status" value="1"/>
</dbReference>
<dbReference type="InterPro" id="IPR000089">
    <property type="entry name" value="Biotin_lipoyl"/>
</dbReference>
<evidence type="ECO:0000313" key="3">
    <source>
        <dbReference type="EMBL" id="OGF77840.1"/>
    </source>
</evidence>
<dbReference type="InterPro" id="IPR003016">
    <property type="entry name" value="2-oxoA_DH_lipoyl-BS"/>
</dbReference>